<dbReference type="InterPro" id="IPR003598">
    <property type="entry name" value="Ig_sub2"/>
</dbReference>
<keyword evidence="12" id="KW-1185">Reference proteome</keyword>
<dbReference type="InterPro" id="IPR013783">
    <property type="entry name" value="Ig-like_fold"/>
</dbReference>
<feature type="domain" description="Immunoglobulin subtype 2" evidence="9">
    <location>
        <begin position="126"/>
        <end position="197"/>
    </location>
</feature>
<dbReference type="Pfam" id="PF07686">
    <property type="entry name" value="V-set"/>
    <property type="match status" value="1"/>
</dbReference>
<evidence type="ECO:0000256" key="1">
    <source>
        <dbReference type="ARBA" id="ARBA00004236"/>
    </source>
</evidence>
<evidence type="ECO:0000256" key="5">
    <source>
        <dbReference type="ARBA" id="ARBA00023136"/>
    </source>
</evidence>
<organism evidence="11 12">
    <name type="scientific">Chironomus riparius</name>
    <dbReference type="NCBI Taxonomy" id="315576"/>
    <lineage>
        <taxon>Eukaryota</taxon>
        <taxon>Metazoa</taxon>
        <taxon>Ecdysozoa</taxon>
        <taxon>Arthropoda</taxon>
        <taxon>Hexapoda</taxon>
        <taxon>Insecta</taxon>
        <taxon>Pterygota</taxon>
        <taxon>Neoptera</taxon>
        <taxon>Endopterygota</taxon>
        <taxon>Diptera</taxon>
        <taxon>Nematocera</taxon>
        <taxon>Chironomoidea</taxon>
        <taxon>Chironomidae</taxon>
        <taxon>Chironominae</taxon>
        <taxon>Chironomus</taxon>
    </lineage>
</organism>
<dbReference type="Gene3D" id="2.60.40.10">
    <property type="entry name" value="Immunoglobulins"/>
    <property type="match status" value="3"/>
</dbReference>
<evidence type="ECO:0000256" key="2">
    <source>
        <dbReference type="ARBA" id="ARBA00022475"/>
    </source>
</evidence>
<sequence length="428" mass="48175">MQNISGDREPSFTSPIKNISVSLGREAVLSCFVANLGDFKVGWMRAADQTVLALQGRVVTHNSRYSVINEEMKVWRLKINNIREADRGCYMCQINTTPLKKQIGCIDVHLPPDILDTESSKDITVTEGQNASLYCAASGNPQPRIIWRRDDGNPIITKVNNNKTRRSDTVEGELISFHNVDRRQMGAYLCIAKNDVPPAVSKMIHLIVNFAPNVSILNERSVHVLENSHIDIDCSIEASPRTVSYWIKEPLGKSFQQSYENPLQNVLQESEKYNISETFNSYYKTSLKMRISNFSESDVGIYTCIASNMMGRANSTIRLYEIKIPTTTTTTTPKPTTTTTIRTTTLRTTQATTTTTVEPTTMEITSTEPQLEFVTFNPELNEIPGGDPYINRPHLNVAYSTSRAAESSFHHVWMIGLMSFTKLLLLFR</sequence>
<keyword evidence="5" id="KW-0472">Membrane</keyword>
<protein>
    <recommendedName>
        <fullName evidence="13">Lachesin</fullName>
    </recommendedName>
</protein>
<evidence type="ECO:0000259" key="10">
    <source>
        <dbReference type="SMART" id="SM00409"/>
    </source>
</evidence>
<dbReference type="PANTHER" id="PTHR12231:SF105">
    <property type="entry name" value="LACHESIN-LIKE PROTEIN"/>
    <property type="match status" value="1"/>
</dbReference>
<dbReference type="InterPro" id="IPR003599">
    <property type="entry name" value="Ig_sub"/>
</dbReference>
<evidence type="ECO:0008006" key="13">
    <source>
        <dbReference type="Google" id="ProtNLM"/>
    </source>
</evidence>
<evidence type="ECO:0000256" key="4">
    <source>
        <dbReference type="ARBA" id="ARBA00022737"/>
    </source>
</evidence>
<dbReference type="SUPFAM" id="SSF48726">
    <property type="entry name" value="Immunoglobulin"/>
    <property type="match status" value="3"/>
</dbReference>
<dbReference type="GO" id="GO:0043005">
    <property type="term" value="C:neuron projection"/>
    <property type="evidence" value="ECO:0007669"/>
    <property type="project" value="TreeGrafter"/>
</dbReference>
<keyword evidence="7" id="KW-0325">Glycoprotein</keyword>
<dbReference type="FunFam" id="2.60.40.10:FF:000328">
    <property type="entry name" value="CLUMA_CG000981, isoform A"/>
    <property type="match status" value="1"/>
</dbReference>
<dbReference type="InterPro" id="IPR013098">
    <property type="entry name" value="Ig_I-set"/>
</dbReference>
<dbReference type="PANTHER" id="PTHR12231">
    <property type="entry name" value="CTX-RELATED TYPE I TRANSMEMBRANE PROTEIN"/>
    <property type="match status" value="1"/>
</dbReference>
<feature type="domain" description="Immunoglobulin subtype 2" evidence="9">
    <location>
        <begin position="22"/>
        <end position="99"/>
    </location>
</feature>
<dbReference type="GO" id="GO:0005886">
    <property type="term" value="C:plasma membrane"/>
    <property type="evidence" value="ECO:0007669"/>
    <property type="project" value="UniProtKB-SubCell"/>
</dbReference>
<keyword evidence="3" id="KW-0732">Signal</keyword>
<reference evidence="11" key="1">
    <citation type="submission" date="2022-01" db="EMBL/GenBank/DDBJ databases">
        <authorList>
            <person name="King R."/>
        </authorList>
    </citation>
    <scope>NUCLEOTIDE SEQUENCE</scope>
</reference>
<dbReference type="InterPro" id="IPR051170">
    <property type="entry name" value="Neural/epithelial_adhesion"/>
</dbReference>
<evidence type="ECO:0000259" key="9">
    <source>
        <dbReference type="SMART" id="SM00408"/>
    </source>
</evidence>
<dbReference type="Proteomes" id="UP001153620">
    <property type="component" value="Chromosome 3"/>
</dbReference>
<feature type="domain" description="Immunoglobulin subtype 2" evidence="9">
    <location>
        <begin position="225"/>
        <end position="311"/>
    </location>
</feature>
<feature type="domain" description="Immunoglobulin" evidence="10">
    <location>
        <begin position="120"/>
        <end position="209"/>
    </location>
</feature>
<gene>
    <name evidence="11" type="ORF">CHIRRI_LOCUS11512</name>
</gene>
<dbReference type="SMART" id="SM00409">
    <property type="entry name" value="IG"/>
    <property type="match status" value="3"/>
</dbReference>
<evidence type="ECO:0000256" key="6">
    <source>
        <dbReference type="ARBA" id="ARBA00023157"/>
    </source>
</evidence>
<keyword evidence="6" id="KW-1015">Disulfide bond</keyword>
<reference evidence="11" key="2">
    <citation type="submission" date="2022-10" db="EMBL/GenBank/DDBJ databases">
        <authorList>
            <consortium name="ENA_rothamsted_submissions"/>
            <consortium name="culmorum"/>
            <person name="King R."/>
        </authorList>
    </citation>
    <scope>NUCLEOTIDE SEQUENCE</scope>
</reference>
<keyword evidence="4" id="KW-0677">Repeat</keyword>
<dbReference type="OrthoDB" id="10012075at2759"/>
<evidence type="ECO:0000256" key="3">
    <source>
        <dbReference type="ARBA" id="ARBA00022729"/>
    </source>
</evidence>
<evidence type="ECO:0000256" key="7">
    <source>
        <dbReference type="ARBA" id="ARBA00023180"/>
    </source>
</evidence>
<keyword evidence="8" id="KW-0393">Immunoglobulin domain</keyword>
<comment type="subcellular location">
    <subcellularLocation>
        <location evidence="1">Cell membrane</location>
    </subcellularLocation>
</comment>
<evidence type="ECO:0000313" key="11">
    <source>
        <dbReference type="EMBL" id="CAG9808676.1"/>
    </source>
</evidence>
<dbReference type="SMART" id="SM00408">
    <property type="entry name" value="IGc2"/>
    <property type="match status" value="3"/>
</dbReference>
<dbReference type="Pfam" id="PF07679">
    <property type="entry name" value="I-set"/>
    <property type="match status" value="1"/>
</dbReference>
<dbReference type="Pfam" id="PF13927">
    <property type="entry name" value="Ig_3"/>
    <property type="match status" value="1"/>
</dbReference>
<proteinExistence type="predicted"/>
<dbReference type="EMBL" id="OU895879">
    <property type="protein sequence ID" value="CAG9808676.1"/>
    <property type="molecule type" value="Genomic_DNA"/>
</dbReference>
<keyword evidence="2" id="KW-1003">Cell membrane</keyword>
<dbReference type="AlphaFoldDB" id="A0A9N9WWU6"/>
<dbReference type="InterPro" id="IPR036179">
    <property type="entry name" value="Ig-like_dom_sf"/>
</dbReference>
<feature type="domain" description="Immunoglobulin" evidence="10">
    <location>
        <begin position="16"/>
        <end position="111"/>
    </location>
</feature>
<evidence type="ECO:0000313" key="12">
    <source>
        <dbReference type="Proteomes" id="UP001153620"/>
    </source>
</evidence>
<name>A0A9N9WWU6_9DIPT</name>
<dbReference type="InterPro" id="IPR013106">
    <property type="entry name" value="Ig_V-set"/>
</dbReference>
<accession>A0A9N9WWU6</accession>
<feature type="domain" description="Immunoglobulin" evidence="10">
    <location>
        <begin position="219"/>
        <end position="322"/>
    </location>
</feature>
<evidence type="ECO:0000256" key="8">
    <source>
        <dbReference type="ARBA" id="ARBA00023319"/>
    </source>
</evidence>